<accession>A0AAU7G8E3</accession>
<dbReference type="AlphaFoldDB" id="A0AAU7G8E3"/>
<dbReference type="PROSITE" id="PS01125">
    <property type="entry name" value="ROK"/>
    <property type="match status" value="1"/>
</dbReference>
<organism evidence="2">
    <name type="scientific">Leifsonia sp. NPDC080035</name>
    <dbReference type="NCBI Taxonomy" id="3143936"/>
    <lineage>
        <taxon>Bacteria</taxon>
        <taxon>Bacillati</taxon>
        <taxon>Actinomycetota</taxon>
        <taxon>Actinomycetes</taxon>
        <taxon>Micrococcales</taxon>
        <taxon>Microbacteriaceae</taxon>
        <taxon>Leifsonia</taxon>
    </lineage>
</organism>
<dbReference type="InterPro" id="IPR043129">
    <property type="entry name" value="ATPase_NBD"/>
</dbReference>
<comment type="similarity">
    <text evidence="1">Belongs to the ROK (NagC/XylR) family.</text>
</comment>
<dbReference type="RefSeq" id="WP_348786683.1">
    <property type="nucleotide sequence ID" value="NZ_CP157390.1"/>
</dbReference>
<name>A0AAU7G8E3_9MICO</name>
<dbReference type="Gene3D" id="3.30.420.40">
    <property type="match status" value="2"/>
</dbReference>
<dbReference type="SUPFAM" id="SSF46785">
    <property type="entry name" value="Winged helix' DNA-binding domain"/>
    <property type="match status" value="1"/>
</dbReference>
<protein>
    <submittedName>
        <fullName evidence="2">ROK family transcriptional regulator</fullName>
    </submittedName>
</protein>
<sequence length="377" mass="38642">MAESVVAEGAPESAQRVLLEILIHGPLSRVELAERLGLSGPSLTRLTKPLLASGRLFQGRPLVRAAGRPILPLDLDPASEHFAGVKVTADAVYAVVTDLRGEVRAELESPLAGHAPDTVADAVADVVRALPAAFAPLSGVGISLGGNTADGRTVGESHFLEWVDVPLADLVEARLGPPVTVANDVNALTQAQHWFGAGRGLDTFVVVTIGAGIGMGLVAGGALVGGAHGALGSIGHQLLAWTEATCWRGHHGCASALLTTEAVESAAERATGRAVSYDEVLRGASRGDPALRAVVDEAAGALGLLLATVMNTIDPATIVVAGEGARLGETGEHAMLAALSGAAVWDSVRTPVRVQPFAFTEWARGAAATAIRSRMLR</sequence>
<dbReference type="InterPro" id="IPR036388">
    <property type="entry name" value="WH-like_DNA-bd_sf"/>
</dbReference>
<dbReference type="PANTHER" id="PTHR18964:SF149">
    <property type="entry name" value="BIFUNCTIONAL UDP-N-ACETYLGLUCOSAMINE 2-EPIMERASE_N-ACETYLMANNOSAMINE KINASE"/>
    <property type="match status" value="1"/>
</dbReference>
<dbReference type="Pfam" id="PF00480">
    <property type="entry name" value="ROK"/>
    <property type="match status" value="1"/>
</dbReference>
<dbReference type="Gene3D" id="1.10.10.10">
    <property type="entry name" value="Winged helix-like DNA-binding domain superfamily/Winged helix DNA-binding domain"/>
    <property type="match status" value="1"/>
</dbReference>
<dbReference type="EMBL" id="CP157390">
    <property type="protein sequence ID" value="XBM46701.1"/>
    <property type="molecule type" value="Genomic_DNA"/>
</dbReference>
<dbReference type="InterPro" id="IPR000600">
    <property type="entry name" value="ROK"/>
</dbReference>
<gene>
    <name evidence="2" type="ORF">AAME72_11425</name>
</gene>
<dbReference type="PANTHER" id="PTHR18964">
    <property type="entry name" value="ROK (REPRESSOR, ORF, KINASE) FAMILY"/>
    <property type="match status" value="1"/>
</dbReference>
<evidence type="ECO:0000313" key="2">
    <source>
        <dbReference type="EMBL" id="XBM46701.1"/>
    </source>
</evidence>
<dbReference type="InterPro" id="IPR049874">
    <property type="entry name" value="ROK_cs"/>
</dbReference>
<reference evidence="2" key="1">
    <citation type="submission" date="2024-05" db="EMBL/GenBank/DDBJ databases">
        <title>The Natural Products Discovery Center: Release of the First 8490 Sequenced Strains for Exploring Actinobacteria Biosynthetic Diversity.</title>
        <authorList>
            <person name="Kalkreuter E."/>
            <person name="Kautsar S.A."/>
            <person name="Yang D."/>
            <person name="Bader C.D."/>
            <person name="Teijaro C.N."/>
            <person name="Fluegel L."/>
            <person name="Davis C.M."/>
            <person name="Simpson J.R."/>
            <person name="Lauterbach L."/>
            <person name="Steele A.D."/>
            <person name="Gui C."/>
            <person name="Meng S."/>
            <person name="Li G."/>
            <person name="Viehrig K."/>
            <person name="Ye F."/>
            <person name="Su P."/>
            <person name="Kiefer A.F."/>
            <person name="Nichols A."/>
            <person name="Cepeda A.J."/>
            <person name="Yan W."/>
            <person name="Fan B."/>
            <person name="Jiang Y."/>
            <person name="Adhikari A."/>
            <person name="Zheng C.-J."/>
            <person name="Schuster L."/>
            <person name="Cowan T.M."/>
            <person name="Smanski M.J."/>
            <person name="Chevrette M.G."/>
            <person name="de Carvalho L.P.S."/>
            <person name="Shen B."/>
        </authorList>
    </citation>
    <scope>NUCLEOTIDE SEQUENCE</scope>
    <source>
        <strain evidence="2">NPDC080035</strain>
    </source>
</reference>
<dbReference type="InterPro" id="IPR036390">
    <property type="entry name" value="WH_DNA-bd_sf"/>
</dbReference>
<evidence type="ECO:0000256" key="1">
    <source>
        <dbReference type="ARBA" id="ARBA00006479"/>
    </source>
</evidence>
<dbReference type="SUPFAM" id="SSF53067">
    <property type="entry name" value="Actin-like ATPase domain"/>
    <property type="match status" value="1"/>
</dbReference>
<proteinExistence type="inferred from homology"/>